<feature type="region of interest" description="Disordered" evidence="1">
    <location>
        <begin position="1"/>
        <end position="23"/>
    </location>
</feature>
<feature type="compositionally biased region" description="Basic residues" evidence="1">
    <location>
        <begin position="13"/>
        <end position="23"/>
    </location>
</feature>
<evidence type="ECO:0000313" key="2">
    <source>
        <dbReference type="EMBL" id="QNO47931.1"/>
    </source>
</evidence>
<name>A0A7G9YIU7_9EURY</name>
<evidence type="ECO:0000256" key="1">
    <source>
        <dbReference type="SAM" id="MobiDB-lite"/>
    </source>
</evidence>
<accession>A0A7G9YIU7</accession>
<dbReference type="AlphaFoldDB" id="A0A7G9YIU7"/>
<gene>
    <name evidence="2" type="ORF">DBNCDMDK_00019</name>
</gene>
<proteinExistence type="predicted"/>
<protein>
    <submittedName>
        <fullName evidence="2">Uncharacterized protein</fullName>
    </submittedName>
</protein>
<dbReference type="EMBL" id="MT631283">
    <property type="protein sequence ID" value="QNO47931.1"/>
    <property type="molecule type" value="Genomic_DNA"/>
</dbReference>
<sequence>MTVPLNRTLLQRKGSHNAKHRRRHSIMGIGVQYKLISGIFISPDHSVGETTMFPEAFNQTLGLPSQSG</sequence>
<organism evidence="2">
    <name type="scientific">Candidatus Methanogaster sp. ANME-2c ERB4</name>
    <dbReference type="NCBI Taxonomy" id="2759911"/>
    <lineage>
        <taxon>Archaea</taxon>
        <taxon>Methanobacteriati</taxon>
        <taxon>Methanobacteriota</taxon>
        <taxon>Stenosarchaea group</taxon>
        <taxon>Methanomicrobia</taxon>
        <taxon>Methanosarcinales</taxon>
        <taxon>ANME-2 cluster</taxon>
        <taxon>Candidatus Methanogasteraceae</taxon>
        <taxon>Candidatus Methanogaster</taxon>
    </lineage>
</organism>
<reference evidence="2" key="1">
    <citation type="submission" date="2020-06" db="EMBL/GenBank/DDBJ databases">
        <title>Unique genomic features of the anaerobic methanotrophic archaea.</title>
        <authorList>
            <person name="Chadwick G.L."/>
            <person name="Skennerton C.T."/>
            <person name="Laso-Perez R."/>
            <person name="Leu A.O."/>
            <person name="Speth D.R."/>
            <person name="Yu H."/>
            <person name="Morgan-Lang C."/>
            <person name="Hatzenpichler R."/>
            <person name="Goudeau D."/>
            <person name="Malmstrom R."/>
            <person name="Brazelton W.J."/>
            <person name="Woyke T."/>
            <person name="Hallam S.J."/>
            <person name="Tyson G.W."/>
            <person name="Wegener G."/>
            <person name="Boetius A."/>
            <person name="Orphan V."/>
        </authorList>
    </citation>
    <scope>NUCLEOTIDE SEQUENCE</scope>
</reference>